<name>A0A195CYA0_9HYME</name>
<keyword evidence="2" id="KW-1185">Reference proteome</keyword>
<evidence type="ECO:0000313" key="2">
    <source>
        <dbReference type="Proteomes" id="UP000078542"/>
    </source>
</evidence>
<proteinExistence type="predicted"/>
<gene>
    <name evidence="1" type="ORF">ALC62_03421</name>
</gene>
<evidence type="ECO:0000313" key="1">
    <source>
        <dbReference type="EMBL" id="KYN05628.1"/>
    </source>
</evidence>
<dbReference type="Proteomes" id="UP000078542">
    <property type="component" value="Unassembled WGS sequence"/>
</dbReference>
<sequence length="79" mass="8915">MLVSKNVALSCQGFVALPATEVTAVPVLVHRLYVSSEFYRNIKHPKVLEAGKKIASLQILYFTISLRVLRSHFSIIYHT</sequence>
<dbReference type="AlphaFoldDB" id="A0A195CYA0"/>
<protein>
    <submittedName>
        <fullName evidence="1">Uncharacterized protein</fullName>
    </submittedName>
</protein>
<dbReference type="EMBL" id="KQ977115">
    <property type="protein sequence ID" value="KYN05628.1"/>
    <property type="molecule type" value="Genomic_DNA"/>
</dbReference>
<accession>A0A195CYA0</accession>
<reference evidence="1 2" key="1">
    <citation type="submission" date="2016-03" db="EMBL/GenBank/DDBJ databases">
        <title>Cyphomyrmex costatus WGS genome.</title>
        <authorList>
            <person name="Nygaard S."/>
            <person name="Hu H."/>
            <person name="Boomsma J."/>
            <person name="Zhang G."/>
        </authorList>
    </citation>
    <scope>NUCLEOTIDE SEQUENCE [LARGE SCALE GENOMIC DNA]</scope>
    <source>
        <strain evidence="1">MS0001</strain>
        <tissue evidence="1">Whole body</tissue>
    </source>
</reference>
<organism evidence="1 2">
    <name type="scientific">Cyphomyrmex costatus</name>
    <dbReference type="NCBI Taxonomy" id="456900"/>
    <lineage>
        <taxon>Eukaryota</taxon>
        <taxon>Metazoa</taxon>
        <taxon>Ecdysozoa</taxon>
        <taxon>Arthropoda</taxon>
        <taxon>Hexapoda</taxon>
        <taxon>Insecta</taxon>
        <taxon>Pterygota</taxon>
        <taxon>Neoptera</taxon>
        <taxon>Endopterygota</taxon>
        <taxon>Hymenoptera</taxon>
        <taxon>Apocrita</taxon>
        <taxon>Aculeata</taxon>
        <taxon>Formicoidea</taxon>
        <taxon>Formicidae</taxon>
        <taxon>Myrmicinae</taxon>
        <taxon>Cyphomyrmex</taxon>
    </lineage>
</organism>